<accession>A0ABX2DKU9</accession>
<dbReference type="InterPro" id="IPR036291">
    <property type="entry name" value="NAD(P)-bd_dom_sf"/>
</dbReference>
<dbReference type="Pfam" id="PF22725">
    <property type="entry name" value="GFO_IDH_MocA_C3"/>
    <property type="match status" value="1"/>
</dbReference>
<organism evidence="3 4">
    <name type="scientific">Paenibacillus tritici</name>
    <dbReference type="NCBI Taxonomy" id="1873425"/>
    <lineage>
        <taxon>Bacteria</taxon>
        <taxon>Bacillati</taxon>
        <taxon>Bacillota</taxon>
        <taxon>Bacilli</taxon>
        <taxon>Bacillales</taxon>
        <taxon>Paenibacillaceae</taxon>
        <taxon>Paenibacillus</taxon>
    </lineage>
</organism>
<dbReference type="InterPro" id="IPR055170">
    <property type="entry name" value="GFO_IDH_MocA-like_dom"/>
</dbReference>
<dbReference type="SUPFAM" id="SSF51735">
    <property type="entry name" value="NAD(P)-binding Rossmann-fold domains"/>
    <property type="match status" value="1"/>
</dbReference>
<dbReference type="EMBL" id="JABMKX010000003">
    <property type="protein sequence ID" value="NQX45095.1"/>
    <property type="molecule type" value="Genomic_DNA"/>
</dbReference>
<proteinExistence type="predicted"/>
<name>A0ABX2DKU9_9BACL</name>
<dbReference type="InterPro" id="IPR051317">
    <property type="entry name" value="Gfo/Idh/MocA_oxidoreduct"/>
</dbReference>
<feature type="domain" description="GFO/IDH/MocA-like oxidoreductase" evidence="2">
    <location>
        <begin position="132"/>
        <end position="239"/>
    </location>
</feature>
<dbReference type="Gene3D" id="3.40.50.720">
    <property type="entry name" value="NAD(P)-binding Rossmann-like Domain"/>
    <property type="match status" value="1"/>
</dbReference>
<dbReference type="Pfam" id="PF01408">
    <property type="entry name" value="GFO_IDH_MocA"/>
    <property type="match status" value="1"/>
</dbReference>
<reference evidence="3 4" key="1">
    <citation type="submission" date="2020-05" db="EMBL/GenBank/DDBJ databases">
        <title>Paenibacillus glebae, sp. nov., Paenibacillus humi sp. nov., Paenibacillus pedi sp. nov., Paenibacillus terrestris sp. nov. and Paenibacillus terricola sp. nov., isolated from a forest top soil sample.</title>
        <authorList>
            <person name="Qi S."/>
            <person name="Carlier A."/>
            <person name="Cnockaert M."/>
            <person name="Vandamme P."/>
        </authorList>
    </citation>
    <scope>NUCLEOTIDE SEQUENCE [LARGE SCALE GENOMIC DNA]</scope>
    <source>
        <strain evidence="3 4">LMG 29502</strain>
    </source>
</reference>
<protein>
    <submittedName>
        <fullName evidence="3">Gfo/Idh/MocA family oxidoreductase</fullName>
    </submittedName>
</protein>
<dbReference type="InterPro" id="IPR000683">
    <property type="entry name" value="Gfo/Idh/MocA-like_OxRdtase_N"/>
</dbReference>
<evidence type="ECO:0000313" key="4">
    <source>
        <dbReference type="Proteomes" id="UP000711047"/>
    </source>
</evidence>
<evidence type="ECO:0000259" key="2">
    <source>
        <dbReference type="Pfam" id="PF22725"/>
    </source>
</evidence>
<feature type="domain" description="Gfo/Idh/MocA-like oxidoreductase N-terminal" evidence="1">
    <location>
        <begin position="7"/>
        <end position="124"/>
    </location>
</feature>
<evidence type="ECO:0000259" key="1">
    <source>
        <dbReference type="Pfam" id="PF01408"/>
    </source>
</evidence>
<comment type="caution">
    <text evidence="3">The sequence shown here is derived from an EMBL/GenBank/DDBJ whole genome shotgun (WGS) entry which is preliminary data.</text>
</comment>
<dbReference type="SUPFAM" id="SSF55347">
    <property type="entry name" value="Glyceraldehyde-3-phosphate dehydrogenase-like, C-terminal domain"/>
    <property type="match status" value="1"/>
</dbReference>
<dbReference type="PANTHER" id="PTHR43708:SF4">
    <property type="entry name" value="OXIDOREDUCTASE YCEM-RELATED"/>
    <property type="match status" value="1"/>
</dbReference>
<dbReference type="PANTHER" id="PTHR43708">
    <property type="entry name" value="CONSERVED EXPRESSED OXIDOREDUCTASE (EUROFUNG)"/>
    <property type="match status" value="1"/>
</dbReference>
<dbReference type="RefSeq" id="WP_173129836.1">
    <property type="nucleotide sequence ID" value="NZ_JABMKX010000003.1"/>
</dbReference>
<keyword evidence="4" id="KW-1185">Reference proteome</keyword>
<dbReference type="Gene3D" id="3.30.360.10">
    <property type="entry name" value="Dihydrodipicolinate Reductase, domain 2"/>
    <property type="match status" value="1"/>
</dbReference>
<gene>
    <name evidence="3" type="ORF">HQN87_07105</name>
</gene>
<sequence length="341" mass="36864">MNTTKLCFIGAGFHAATNIYPAAVEAKAEIQAVATRSLERSAAALQRFGSSGRPYEDYTAMLENEDCDGVVVVAQPGDQPCLVLDCLRAGKNVYVDKPLGWNAAEALGLAEAAEQAGVVLMVGFMKRYAPVYMKLKQLIDQESLGAARSFQVKFAVDSTPFCKDEEQFIKLAAIHMVDLIRYLFGEVIQVSGMSGSSGEYISMSLSMKCAGGVVGSIYFSGMSAWSRESESVLVTFDEGFAAADEMNRLTIHRSYAGSTLPWQSLAEEDTILTSSASAMSGGLRDLYLRGFVGEMEHFMDCCRKGQAPLSSGRDNVQTMELCGRILSALGPDREEAARFSS</sequence>
<evidence type="ECO:0000313" key="3">
    <source>
        <dbReference type="EMBL" id="NQX45095.1"/>
    </source>
</evidence>
<dbReference type="Proteomes" id="UP000711047">
    <property type="component" value="Unassembled WGS sequence"/>
</dbReference>